<evidence type="ECO:0000313" key="2">
    <source>
        <dbReference type="Proteomes" id="UP001220207"/>
    </source>
</evidence>
<organism evidence="1 2">
    <name type="scientific">Pseudomonas syringae pv. syringae</name>
    <dbReference type="NCBI Taxonomy" id="321"/>
    <lineage>
        <taxon>Bacteria</taxon>
        <taxon>Pseudomonadati</taxon>
        <taxon>Pseudomonadota</taxon>
        <taxon>Gammaproteobacteria</taxon>
        <taxon>Pseudomonadales</taxon>
        <taxon>Pseudomonadaceae</taxon>
        <taxon>Pseudomonas</taxon>
        <taxon>Pseudomonas syringae</taxon>
    </lineage>
</organism>
<dbReference type="EMBL" id="JAGSOW010000001">
    <property type="protein sequence ID" value="MDC3734715.1"/>
    <property type="molecule type" value="Genomic_DNA"/>
</dbReference>
<sequence>MHIQIITGAGKSARLQATLHELLAQGCEARIIEASVYTAEGLRTIMDVVASGGHRTLLVDDCTTEQIEAVLIWQSDTDESNELDDLTIHLVRKA</sequence>
<dbReference type="Proteomes" id="UP001220207">
    <property type="component" value="Unassembled WGS sequence"/>
</dbReference>
<protein>
    <submittedName>
        <fullName evidence="1">Uncharacterized protein</fullName>
    </submittedName>
</protein>
<gene>
    <name evidence="1" type="ORF">KDL27_02810</name>
</gene>
<dbReference type="RefSeq" id="WP_122232602.1">
    <property type="nucleotide sequence ID" value="NZ_JAGSOW010000001.1"/>
</dbReference>
<reference evidence="1" key="1">
    <citation type="submission" date="2021-04" db="EMBL/GenBank/DDBJ databases">
        <title>Genome Sequence and Comparative Genome Analysis of Pseudomonas syringae pv. syringae strains EC33 and LMG5496 isolated from Citrus plants from Tunisia and Greece.</title>
        <authorList>
            <person name="Abdellatif E."/>
            <person name="Baeyen S."/>
        </authorList>
    </citation>
    <scope>NUCLEOTIDE SEQUENCE</scope>
    <source>
        <strain evidence="1">LMG 5496</strain>
    </source>
</reference>
<name>A0AB35JF02_PSESY</name>
<accession>A0AB35JF02</accession>
<evidence type="ECO:0000313" key="1">
    <source>
        <dbReference type="EMBL" id="MDC3734715.1"/>
    </source>
</evidence>
<comment type="caution">
    <text evidence="1">The sequence shown here is derived from an EMBL/GenBank/DDBJ whole genome shotgun (WGS) entry which is preliminary data.</text>
</comment>
<proteinExistence type="predicted"/>
<dbReference type="AlphaFoldDB" id="A0AB35JF02"/>